<reference evidence="1 2" key="1">
    <citation type="journal article" date="2020" name="Cell">
        <title>Large-Scale Comparative Analyses of Tick Genomes Elucidate Their Genetic Diversity and Vector Capacities.</title>
        <authorList>
            <consortium name="Tick Genome and Microbiome Consortium (TIGMIC)"/>
            <person name="Jia N."/>
            <person name="Wang J."/>
            <person name="Shi W."/>
            <person name="Du L."/>
            <person name="Sun Y."/>
            <person name="Zhan W."/>
            <person name="Jiang J.F."/>
            <person name="Wang Q."/>
            <person name="Zhang B."/>
            <person name="Ji P."/>
            <person name="Bell-Sakyi L."/>
            <person name="Cui X.M."/>
            <person name="Yuan T.T."/>
            <person name="Jiang B.G."/>
            <person name="Yang W.F."/>
            <person name="Lam T.T."/>
            <person name="Chang Q.C."/>
            <person name="Ding S.J."/>
            <person name="Wang X.J."/>
            <person name="Zhu J.G."/>
            <person name="Ruan X.D."/>
            <person name="Zhao L."/>
            <person name="Wei J.T."/>
            <person name="Ye R.Z."/>
            <person name="Que T.C."/>
            <person name="Du C.H."/>
            <person name="Zhou Y.H."/>
            <person name="Cheng J.X."/>
            <person name="Dai P.F."/>
            <person name="Guo W.B."/>
            <person name="Han X.H."/>
            <person name="Huang E.J."/>
            <person name="Li L.F."/>
            <person name="Wei W."/>
            <person name="Gao Y.C."/>
            <person name="Liu J.Z."/>
            <person name="Shao H.Z."/>
            <person name="Wang X."/>
            <person name="Wang C.C."/>
            <person name="Yang T.C."/>
            <person name="Huo Q.B."/>
            <person name="Li W."/>
            <person name="Chen H.Y."/>
            <person name="Chen S.E."/>
            <person name="Zhou L.G."/>
            <person name="Ni X.B."/>
            <person name="Tian J.H."/>
            <person name="Sheng Y."/>
            <person name="Liu T."/>
            <person name="Pan Y.S."/>
            <person name="Xia L.Y."/>
            <person name="Li J."/>
            <person name="Zhao F."/>
            <person name="Cao W.C."/>
        </authorList>
    </citation>
    <scope>NUCLEOTIDE SEQUENCE [LARGE SCALE GENOMIC DNA]</scope>
    <source>
        <strain evidence="1">Iper-2018</strain>
    </source>
</reference>
<accession>A0AC60P229</accession>
<dbReference type="EMBL" id="JABSTQ010011270">
    <property type="protein sequence ID" value="KAG0413357.1"/>
    <property type="molecule type" value="Genomic_DNA"/>
</dbReference>
<proteinExistence type="predicted"/>
<evidence type="ECO:0000313" key="2">
    <source>
        <dbReference type="Proteomes" id="UP000805193"/>
    </source>
</evidence>
<name>A0AC60P229_IXOPE</name>
<sequence length="180" mass="18779">MSNLFGQGEGTGASRTAVPRRRAKPKSEPIHVNEPDSTMKRRPPTWRRKICRFKTAQVGGELETEVGDEAAGNLREKNAATTRGMVVPFADFLADGVGSGAAFCGHPSDSSSLRSPDGRAVAASPERARTDAGQSSAVCFEKHSHGGRGTPWMAEGGALGVTAAATVGKVPAGILEKTVH</sequence>
<gene>
    <name evidence="1" type="ORF">HPB47_009498</name>
</gene>
<protein>
    <submittedName>
        <fullName evidence="1">Uncharacterized protein</fullName>
    </submittedName>
</protein>
<organism evidence="1 2">
    <name type="scientific">Ixodes persulcatus</name>
    <name type="common">Taiga tick</name>
    <dbReference type="NCBI Taxonomy" id="34615"/>
    <lineage>
        <taxon>Eukaryota</taxon>
        <taxon>Metazoa</taxon>
        <taxon>Ecdysozoa</taxon>
        <taxon>Arthropoda</taxon>
        <taxon>Chelicerata</taxon>
        <taxon>Arachnida</taxon>
        <taxon>Acari</taxon>
        <taxon>Parasitiformes</taxon>
        <taxon>Ixodida</taxon>
        <taxon>Ixodoidea</taxon>
        <taxon>Ixodidae</taxon>
        <taxon>Ixodinae</taxon>
        <taxon>Ixodes</taxon>
    </lineage>
</organism>
<dbReference type="Proteomes" id="UP000805193">
    <property type="component" value="Unassembled WGS sequence"/>
</dbReference>
<keyword evidence="2" id="KW-1185">Reference proteome</keyword>
<comment type="caution">
    <text evidence="1">The sequence shown here is derived from an EMBL/GenBank/DDBJ whole genome shotgun (WGS) entry which is preliminary data.</text>
</comment>
<evidence type="ECO:0000313" key="1">
    <source>
        <dbReference type="EMBL" id="KAG0413357.1"/>
    </source>
</evidence>